<dbReference type="Proteomes" id="UP000288024">
    <property type="component" value="Unassembled WGS sequence"/>
</dbReference>
<dbReference type="Pfam" id="PF01381">
    <property type="entry name" value="HTH_3"/>
    <property type="match status" value="1"/>
</dbReference>
<evidence type="ECO:0000313" key="2">
    <source>
        <dbReference type="EMBL" id="RVT59539.1"/>
    </source>
</evidence>
<organism evidence="2 3">
    <name type="scientific">Niallia taxi</name>
    <dbReference type="NCBI Taxonomy" id="2499688"/>
    <lineage>
        <taxon>Bacteria</taxon>
        <taxon>Bacillati</taxon>
        <taxon>Bacillota</taxon>
        <taxon>Bacilli</taxon>
        <taxon>Bacillales</taxon>
        <taxon>Bacillaceae</taxon>
        <taxon>Niallia</taxon>
    </lineage>
</organism>
<comment type="caution">
    <text evidence="2">The sequence shown here is derived from an EMBL/GenBank/DDBJ whole genome shotgun (WGS) entry which is preliminary data.</text>
</comment>
<evidence type="ECO:0000259" key="1">
    <source>
        <dbReference type="PROSITE" id="PS50943"/>
    </source>
</evidence>
<dbReference type="Gene3D" id="1.10.260.40">
    <property type="entry name" value="lambda repressor-like DNA-binding domains"/>
    <property type="match status" value="1"/>
</dbReference>
<proteinExistence type="predicted"/>
<dbReference type="GeneID" id="87619077"/>
<reference evidence="2 3" key="1">
    <citation type="submission" date="2019-01" db="EMBL/GenBank/DDBJ databases">
        <title>Bacillus sp. M5HDSG1-1, whole genome shotgun sequence.</title>
        <authorList>
            <person name="Tuo L."/>
        </authorList>
    </citation>
    <scope>NUCLEOTIDE SEQUENCE [LARGE SCALE GENOMIC DNA]</scope>
    <source>
        <strain evidence="2 3">M5HDSG1-1</strain>
    </source>
</reference>
<dbReference type="AlphaFoldDB" id="A0A437K7F7"/>
<keyword evidence="3" id="KW-1185">Reference proteome</keyword>
<dbReference type="SMART" id="SM00530">
    <property type="entry name" value="HTH_XRE"/>
    <property type="match status" value="1"/>
</dbReference>
<evidence type="ECO:0000313" key="3">
    <source>
        <dbReference type="Proteomes" id="UP000288024"/>
    </source>
</evidence>
<accession>A0A437K7F7</accession>
<dbReference type="SUPFAM" id="SSF47413">
    <property type="entry name" value="lambda repressor-like DNA-binding domains"/>
    <property type="match status" value="1"/>
</dbReference>
<dbReference type="EMBL" id="RZTZ01000009">
    <property type="protein sequence ID" value="RVT59539.1"/>
    <property type="molecule type" value="Genomic_DNA"/>
</dbReference>
<dbReference type="CDD" id="cd00093">
    <property type="entry name" value="HTH_XRE"/>
    <property type="match status" value="1"/>
</dbReference>
<dbReference type="InterPro" id="IPR010982">
    <property type="entry name" value="Lambda_DNA-bd_dom_sf"/>
</dbReference>
<protein>
    <submittedName>
        <fullName evidence="2">XRE family transcriptional regulator</fullName>
    </submittedName>
</protein>
<dbReference type="InterPro" id="IPR001387">
    <property type="entry name" value="Cro/C1-type_HTH"/>
</dbReference>
<feature type="domain" description="HTH cro/C1-type" evidence="1">
    <location>
        <begin position="15"/>
        <end position="68"/>
    </location>
</feature>
<sequence>MKFNQITIEDDVERLLILRKRLNLNQFQLAKELKISKSYLVKIENRSLPLSSAFIKKINDYLNREKILYEKNLYFDK</sequence>
<dbReference type="GO" id="GO:0003677">
    <property type="term" value="F:DNA binding"/>
    <property type="evidence" value="ECO:0007669"/>
    <property type="project" value="InterPro"/>
</dbReference>
<gene>
    <name evidence="2" type="ORF">EM808_19800</name>
</gene>
<dbReference type="RefSeq" id="WP_127739975.1">
    <property type="nucleotide sequence ID" value="NZ_CAJCKN010000005.1"/>
</dbReference>
<dbReference type="PROSITE" id="PS50943">
    <property type="entry name" value="HTH_CROC1"/>
    <property type="match status" value="1"/>
</dbReference>
<name>A0A437K7F7_9BACI</name>